<feature type="non-terminal residue" evidence="2">
    <location>
        <position position="572"/>
    </location>
</feature>
<organism evidence="2 3">
    <name type="scientific">Cichlidogyrus casuarinus</name>
    <dbReference type="NCBI Taxonomy" id="1844966"/>
    <lineage>
        <taxon>Eukaryota</taxon>
        <taxon>Metazoa</taxon>
        <taxon>Spiralia</taxon>
        <taxon>Lophotrochozoa</taxon>
        <taxon>Platyhelminthes</taxon>
        <taxon>Monogenea</taxon>
        <taxon>Monopisthocotylea</taxon>
        <taxon>Dactylogyridea</taxon>
        <taxon>Ancyrocephalidae</taxon>
        <taxon>Cichlidogyrus</taxon>
    </lineage>
</organism>
<protein>
    <submittedName>
        <fullName evidence="2">Uncharacterized protein</fullName>
    </submittedName>
</protein>
<comment type="caution">
    <text evidence="2">The sequence shown here is derived from an EMBL/GenBank/DDBJ whole genome shotgun (WGS) entry which is preliminary data.</text>
</comment>
<keyword evidence="3" id="KW-1185">Reference proteome</keyword>
<gene>
    <name evidence="2" type="ORF">Ciccas_013107</name>
</gene>
<dbReference type="Gene3D" id="3.90.1290.10">
    <property type="entry name" value="Plakin repeat"/>
    <property type="match status" value="1"/>
</dbReference>
<dbReference type="SUPFAM" id="SSF75399">
    <property type="entry name" value="Plakin repeat"/>
    <property type="match status" value="1"/>
</dbReference>
<dbReference type="AlphaFoldDB" id="A0ABD2PLG0"/>
<dbReference type="InterPro" id="IPR035915">
    <property type="entry name" value="Plakin_repeat_sf"/>
</dbReference>
<evidence type="ECO:0000256" key="1">
    <source>
        <dbReference type="SAM" id="MobiDB-lite"/>
    </source>
</evidence>
<dbReference type="Proteomes" id="UP001626550">
    <property type="component" value="Unassembled WGS sequence"/>
</dbReference>
<name>A0ABD2PLG0_9PLAT</name>
<dbReference type="EMBL" id="JBJKFK010005366">
    <property type="protein sequence ID" value="KAL3308363.1"/>
    <property type="molecule type" value="Genomic_DNA"/>
</dbReference>
<evidence type="ECO:0000313" key="3">
    <source>
        <dbReference type="Proteomes" id="UP001626550"/>
    </source>
</evidence>
<evidence type="ECO:0000313" key="2">
    <source>
        <dbReference type="EMBL" id="KAL3308363.1"/>
    </source>
</evidence>
<sequence>MMMRSKELFHESFGLGSETNQLTELVHTIIPRDPTAKSSISEELRNTLSEAKLVIQQVIELLERNSDLFRRPKQRRSSTSSLRLSRVNLIRSCSRILDSGIVSAVATGISRSSSSSRPTLNEDHASPRHSSLSLFQIPDNRPGKMSQDWEMAPVDYLVQSAAPYFLSSFNKTVHQAIVEGKLPFSHLLTGQLLISRLLHHFQPMLQSFLSQQSHWQSLKPATQLAQQSIPRCLFHLLALTLCDGVKVRTSSQRLHWIDSETCFDTMPPSLSDWLASGSFDVDKRRLRVAVLDEKRNIKECFFTLEQALSMNLLSNCLPEIMWHQQRISVQTAIDQNLLDPAKALFNMQPLEQAFHQGLIARPLTLFESLVAGLWVTDPADEAECIFDPRTCELLTLKQATQSGLINDNEACIIPNFGDKKYVFTVKTALQTGLIAPSGRIVVDRQISPMHLWDAINLGLLKLIQKRAFPPTFCPLHTLKQDMDLQHLDRQTRDLLLSDTGLKQYPSGASLNMLGALACGAIRLGDSSVRICDKDFASALDDGLMTKEAVLATLLLSPDMQRPQTGFICETFM</sequence>
<accession>A0ABD2PLG0</accession>
<reference evidence="2 3" key="1">
    <citation type="submission" date="2024-11" db="EMBL/GenBank/DDBJ databases">
        <title>Adaptive evolution of stress response genes in parasites aligns with host niche diversity.</title>
        <authorList>
            <person name="Hahn C."/>
            <person name="Resl P."/>
        </authorList>
    </citation>
    <scope>NUCLEOTIDE SEQUENCE [LARGE SCALE GENOMIC DNA]</scope>
    <source>
        <strain evidence="2">EGGRZ-B1_66</strain>
        <tissue evidence="2">Body</tissue>
    </source>
</reference>
<feature type="region of interest" description="Disordered" evidence="1">
    <location>
        <begin position="111"/>
        <end position="137"/>
    </location>
</feature>
<proteinExistence type="predicted"/>